<dbReference type="GO" id="GO:0005868">
    <property type="term" value="C:cytoplasmic dynein complex"/>
    <property type="evidence" value="ECO:0007669"/>
    <property type="project" value="TreeGrafter"/>
</dbReference>
<protein>
    <recommendedName>
        <fullName evidence="8">Dynein intermediate chain</fullName>
    </recommendedName>
</protein>
<evidence type="ECO:0008006" key="8">
    <source>
        <dbReference type="Google" id="ProtNLM"/>
    </source>
</evidence>
<feature type="region of interest" description="Disordered" evidence="5">
    <location>
        <begin position="162"/>
        <end position="200"/>
    </location>
</feature>
<keyword evidence="4" id="KW-0677">Repeat</keyword>
<dbReference type="GO" id="GO:0045504">
    <property type="term" value="F:dynein heavy chain binding"/>
    <property type="evidence" value="ECO:0007669"/>
    <property type="project" value="TreeGrafter"/>
</dbReference>
<dbReference type="InterPro" id="IPR015943">
    <property type="entry name" value="WD40/YVTN_repeat-like_dom_sf"/>
</dbReference>
<comment type="subcellular location">
    <subcellularLocation>
        <location evidence="1">Cytoplasm</location>
    </subcellularLocation>
</comment>
<dbReference type="GO" id="GO:0005737">
    <property type="term" value="C:cytoplasm"/>
    <property type="evidence" value="ECO:0007669"/>
    <property type="project" value="UniProtKB-SubCell"/>
</dbReference>
<feature type="compositionally biased region" description="Polar residues" evidence="5">
    <location>
        <begin position="183"/>
        <end position="200"/>
    </location>
</feature>
<dbReference type="InterPro" id="IPR050687">
    <property type="entry name" value="Dynein_IC"/>
</dbReference>
<feature type="compositionally biased region" description="Basic and acidic residues" evidence="5">
    <location>
        <begin position="110"/>
        <end position="122"/>
    </location>
</feature>
<evidence type="ECO:0000256" key="5">
    <source>
        <dbReference type="SAM" id="MobiDB-lite"/>
    </source>
</evidence>
<dbReference type="GO" id="GO:0045503">
    <property type="term" value="F:dynein light chain binding"/>
    <property type="evidence" value="ECO:0007669"/>
    <property type="project" value="TreeGrafter"/>
</dbReference>
<evidence type="ECO:0000256" key="3">
    <source>
        <dbReference type="ARBA" id="ARBA00022574"/>
    </source>
</evidence>
<feature type="compositionally biased region" description="Polar residues" evidence="5">
    <location>
        <begin position="61"/>
        <end position="109"/>
    </location>
</feature>
<dbReference type="Proteomes" id="UP001219567">
    <property type="component" value="Chromosome 2"/>
</dbReference>
<dbReference type="PANTHER" id="PTHR12442">
    <property type="entry name" value="DYNEIN INTERMEDIATE CHAIN"/>
    <property type="match status" value="1"/>
</dbReference>
<dbReference type="InterPro" id="IPR036322">
    <property type="entry name" value="WD40_repeat_dom_sf"/>
</dbReference>
<dbReference type="PANTHER" id="PTHR12442:SF22">
    <property type="entry name" value="CYTOPLASMIC DYNEIN 1 INTERMEDIATE CHAIN-RELATED"/>
    <property type="match status" value="1"/>
</dbReference>
<reference evidence="6 7" key="1">
    <citation type="submission" date="2023-03" db="EMBL/GenBank/DDBJ databases">
        <title>Mating type loci evolution in Malassezia.</title>
        <authorList>
            <person name="Coelho M.A."/>
        </authorList>
    </citation>
    <scope>NUCLEOTIDE SEQUENCE [LARGE SCALE GENOMIC DNA]</scope>
    <source>
        <strain evidence="6 7">CBS 9725</strain>
    </source>
</reference>
<dbReference type="EMBL" id="CP119944">
    <property type="protein sequence ID" value="WFC99396.1"/>
    <property type="molecule type" value="Genomic_DNA"/>
</dbReference>
<dbReference type="AlphaFoldDB" id="A0AAJ5YVC5"/>
<keyword evidence="7" id="KW-1185">Reference proteome</keyword>
<feature type="region of interest" description="Disordered" evidence="5">
    <location>
        <begin position="21"/>
        <end position="144"/>
    </location>
</feature>
<accession>A0AAJ5YVC5</accession>
<name>A0AAJ5YVC5_9BASI</name>
<sequence length="665" mass="73311">MSSRRAEIEAKRAKLAELRRAREERAKRAQLIEDQQALGPKPKENLDALVSSILNQHPDPSITTNSIDSFNVETQAKSPTESPADNSESVSVLSQSIQPPTEIPSTPHSDSYHADPRKESNARDTPGSLPLSAATDTPASQLGRASAPAPKILYSKEVQTSPIQNQDHTDHASSFHESEDGSSHQSTRESTPITYTEPTQQNLGHDFTDFLFAKSAVIERVLDEEYDVMTDYRHMPTDAGEPTSDSLRHLSTYYDVSMDTRSVTDMDWSTIHPELLAVGYNRSRKPASNYDGMVAVWNWHLRQRPEFQFQAPTDVTSVLASPFHPTLFFGGTFSGQILLWDTRQGALPVQRTPLSFSSGANTGHCAPVYSMRTVGTSHAHQLVSASIDGLVCTWSMDMLAKPQESIMLSNALHPRSAEVGVTTLDVCTHDPTQFMLGTEEGNVYAAARYDRAGIAAGLDTAAVYVGHAAAVTHLEYHPNPRGRNAPVDFSQLFLSSSMDWSTALWRALDKRPTAPSNPAAYHYPHANPRIATSTRTNPLAFRGGIKNQASWTAVHPLCRFENQMDYVMDVRWHPQHPAVFAHVDVAGRLALSNLNTSCERPWLTATTPQGRGLNRVAWERGDPATKLAVGAMDGRVHLYEVAKHLVLPRGDAEWTQMQEVLEALA</sequence>
<proteinExistence type="predicted"/>
<dbReference type="SUPFAM" id="SSF50978">
    <property type="entry name" value="WD40 repeat-like"/>
    <property type="match status" value="1"/>
</dbReference>
<feature type="compositionally biased region" description="Basic and acidic residues" evidence="5">
    <location>
        <begin position="21"/>
        <end position="31"/>
    </location>
</feature>
<keyword evidence="2" id="KW-0963">Cytoplasm</keyword>
<evidence type="ECO:0000256" key="4">
    <source>
        <dbReference type="ARBA" id="ARBA00022737"/>
    </source>
</evidence>
<dbReference type="SMART" id="SM00320">
    <property type="entry name" value="WD40"/>
    <property type="match status" value="5"/>
</dbReference>
<feature type="compositionally biased region" description="Basic and acidic residues" evidence="5">
    <location>
        <begin position="167"/>
        <end position="182"/>
    </location>
</feature>
<dbReference type="Gene3D" id="2.130.10.10">
    <property type="entry name" value="YVTN repeat-like/Quinoprotein amine dehydrogenase"/>
    <property type="match status" value="2"/>
</dbReference>
<gene>
    <name evidence="6" type="ORF">MYAM1_002140</name>
</gene>
<keyword evidence="3" id="KW-0853">WD repeat</keyword>
<dbReference type="InterPro" id="IPR001680">
    <property type="entry name" value="WD40_rpt"/>
</dbReference>
<dbReference type="GO" id="GO:0010970">
    <property type="term" value="P:transport along microtubule"/>
    <property type="evidence" value="ECO:0007669"/>
    <property type="project" value="TreeGrafter"/>
</dbReference>
<evidence type="ECO:0000256" key="2">
    <source>
        <dbReference type="ARBA" id="ARBA00022490"/>
    </source>
</evidence>
<evidence type="ECO:0000313" key="6">
    <source>
        <dbReference type="EMBL" id="WFC99396.1"/>
    </source>
</evidence>
<organism evidence="6 7">
    <name type="scientific">Malassezia yamatoensis</name>
    <dbReference type="NCBI Taxonomy" id="253288"/>
    <lineage>
        <taxon>Eukaryota</taxon>
        <taxon>Fungi</taxon>
        <taxon>Dikarya</taxon>
        <taxon>Basidiomycota</taxon>
        <taxon>Ustilaginomycotina</taxon>
        <taxon>Malasseziomycetes</taxon>
        <taxon>Malasseziales</taxon>
        <taxon>Malasseziaceae</taxon>
        <taxon>Malassezia</taxon>
    </lineage>
</organism>
<evidence type="ECO:0000256" key="1">
    <source>
        <dbReference type="ARBA" id="ARBA00004496"/>
    </source>
</evidence>
<evidence type="ECO:0000313" key="7">
    <source>
        <dbReference type="Proteomes" id="UP001219567"/>
    </source>
</evidence>